<evidence type="ECO:0000256" key="1">
    <source>
        <dbReference type="SAM" id="Phobius"/>
    </source>
</evidence>
<proteinExistence type="predicted"/>
<protein>
    <submittedName>
        <fullName evidence="2">Uncharacterized protein</fullName>
    </submittedName>
</protein>
<keyword evidence="1" id="KW-0812">Transmembrane</keyword>
<keyword evidence="1" id="KW-1133">Transmembrane helix</keyword>
<feature type="transmembrane region" description="Helical" evidence="1">
    <location>
        <begin position="78"/>
        <end position="98"/>
    </location>
</feature>
<sequence length="223" mass="25247">MFAAGLMSNRVSKKSTGEKKRKYTGDIRSNFYIFMKKGNIDFKCISTIFVVIGLIIVFLGTWTTWFTGFSAPPYSIRAGPILMGLGFFMLLCGLANLLEARDGSNRHFLIGDCYVNAIYNKDRTSSGGFLKMLPFVLTTQQSILDQADHDQLIREKLYMDSPKESMKTKKAKPNQQKTIEWADKHCQKCIEKKKHLEERSKSAGILRLRTLDKESPISPASAK</sequence>
<keyword evidence="1" id="KW-0472">Membrane</keyword>
<organism evidence="2">
    <name type="scientific">Oikopleura dioica</name>
    <name type="common">Tunicate</name>
    <dbReference type="NCBI Taxonomy" id="34765"/>
    <lineage>
        <taxon>Eukaryota</taxon>
        <taxon>Metazoa</taxon>
        <taxon>Chordata</taxon>
        <taxon>Tunicata</taxon>
        <taxon>Appendicularia</taxon>
        <taxon>Copelata</taxon>
        <taxon>Oikopleuridae</taxon>
        <taxon>Oikopleura</taxon>
    </lineage>
</organism>
<dbReference type="AlphaFoldDB" id="E4YLB7"/>
<evidence type="ECO:0000313" key="2">
    <source>
        <dbReference type="EMBL" id="CBY36278.1"/>
    </source>
</evidence>
<reference evidence="2" key="1">
    <citation type="journal article" date="2010" name="Science">
        <title>Plasticity of animal genome architecture unmasked by rapid evolution of a pelagic tunicate.</title>
        <authorList>
            <person name="Denoeud F."/>
            <person name="Henriet S."/>
            <person name="Mungpakdee S."/>
            <person name="Aury J.M."/>
            <person name="Da Silva C."/>
            <person name="Brinkmann H."/>
            <person name="Mikhaleva J."/>
            <person name="Olsen L.C."/>
            <person name="Jubin C."/>
            <person name="Canestro C."/>
            <person name="Bouquet J.M."/>
            <person name="Danks G."/>
            <person name="Poulain J."/>
            <person name="Campsteijn C."/>
            <person name="Adamski M."/>
            <person name="Cross I."/>
            <person name="Yadetie F."/>
            <person name="Muffato M."/>
            <person name="Louis A."/>
            <person name="Butcher S."/>
            <person name="Tsagkogeorga G."/>
            <person name="Konrad A."/>
            <person name="Singh S."/>
            <person name="Jensen M.F."/>
            <person name="Cong E.H."/>
            <person name="Eikeseth-Otteraa H."/>
            <person name="Noel B."/>
            <person name="Anthouard V."/>
            <person name="Porcel B.M."/>
            <person name="Kachouri-Lafond R."/>
            <person name="Nishino A."/>
            <person name="Ugolini M."/>
            <person name="Chourrout P."/>
            <person name="Nishida H."/>
            <person name="Aasland R."/>
            <person name="Huzurbazar S."/>
            <person name="Westhof E."/>
            <person name="Delsuc F."/>
            <person name="Lehrach H."/>
            <person name="Reinhardt R."/>
            <person name="Weissenbach J."/>
            <person name="Roy S.W."/>
            <person name="Artiguenave F."/>
            <person name="Postlethwait J.H."/>
            <person name="Manak J.R."/>
            <person name="Thompson E.M."/>
            <person name="Jaillon O."/>
            <person name="Du Pasquier L."/>
            <person name="Boudinot P."/>
            <person name="Liberles D.A."/>
            <person name="Volff J.N."/>
            <person name="Philippe H."/>
            <person name="Lenhard B."/>
            <person name="Roest Crollius H."/>
            <person name="Wincker P."/>
            <person name="Chourrout D."/>
        </authorList>
    </citation>
    <scope>NUCLEOTIDE SEQUENCE [LARGE SCALE GENOMIC DNA]</scope>
</reference>
<accession>E4YLB7</accession>
<dbReference type="Proteomes" id="UP000011014">
    <property type="component" value="Unassembled WGS sequence"/>
</dbReference>
<dbReference type="EMBL" id="FN654749">
    <property type="protein sequence ID" value="CBY36278.1"/>
    <property type="molecule type" value="Genomic_DNA"/>
</dbReference>
<gene>
    <name evidence="2" type="ORF">GSOID_T00028767001</name>
</gene>
<feature type="transmembrane region" description="Helical" evidence="1">
    <location>
        <begin position="44"/>
        <end position="66"/>
    </location>
</feature>
<name>E4YLB7_OIKDI</name>